<accession>A0A7C4RRR2</accession>
<dbReference type="Gene3D" id="1.10.40.60">
    <property type="entry name" value="EpsJ-like"/>
    <property type="match status" value="1"/>
</dbReference>
<dbReference type="Pfam" id="PF21687">
    <property type="entry name" value="T2SSK_1st"/>
    <property type="match status" value="1"/>
</dbReference>
<dbReference type="AlphaFoldDB" id="A0A7C4RRR2"/>
<keyword evidence="4" id="KW-1003">Cell membrane</keyword>
<dbReference type="InterPro" id="IPR005628">
    <property type="entry name" value="GspK"/>
</dbReference>
<dbReference type="GO" id="GO:0009306">
    <property type="term" value="P:protein secretion"/>
    <property type="evidence" value="ECO:0007669"/>
    <property type="project" value="InterPro"/>
</dbReference>
<reference evidence="12" key="1">
    <citation type="journal article" date="2020" name="mSystems">
        <title>Genome- and Community-Level Interaction Insights into Carbon Utilization and Element Cycling Functions of Hydrothermarchaeota in Hydrothermal Sediment.</title>
        <authorList>
            <person name="Zhou Z."/>
            <person name="Liu Y."/>
            <person name="Xu W."/>
            <person name="Pan J."/>
            <person name="Luo Z.H."/>
            <person name="Li M."/>
        </authorList>
    </citation>
    <scope>NUCLEOTIDE SEQUENCE [LARGE SCALE GENOMIC DNA]</scope>
    <source>
        <strain evidence="12">SpSt-477</strain>
    </source>
</reference>
<proteinExistence type="inferred from homology"/>
<dbReference type="PANTHER" id="PTHR38831:SF1">
    <property type="entry name" value="TYPE II SECRETION SYSTEM PROTEIN K-RELATED"/>
    <property type="match status" value="1"/>
</dbReference>
<evidence type="ECO:0000256" key="3">
    <source>
        <dbReference type="ARBA" id="ARBA00022448"/>
    </source>
</evidence>
<keyword evidence="8 10" id="KW-1133">Transmembrane helix</keyword>
<evidence type="ECO:0000256" key="10">
    <source>
        <dbReference type="SAM" id="Phobius"/>
    </source>
</evidence>
<dbReference type="InterPro" id="IPR038072">
    <property type="entry name" value="GspK_central_sf"/>
</dbReference>
<dbReference type="EMBL" id="DSUH01000226">
    <property type="protein sequence ID" value="HGU33112.1"/>
    <property type="molecule type" value="Genomic_DNA"/>
</dbReference>
<keyword evidence="6 10" id="KW-0812">Transmembrane</keyword>
<evidence type="ECO:0000256" key="8">
    <source>
        <dbReference type="ARBA" id="ARBA00022989"/>
    </source>
</evidence>
<evidence type="ECO:0000256" key="7">
    <source>
        <dbReference type="ARBA" id="ARBA00022927"/>
    </source>
</evidence>
<feature type="transmembrane region" description="Helical" evidence="10">
    <location>
        <begin position="33"/>
        <end position="51"/>
    </location>
</feature>
<sequence length="347" mass="39160">MDFSGWKHGIFRAKRSEFEHTDRDRHTGREKRGGALVTVLWVVVLLGYLSARHAAHNRDKAGLAMDAMERIRIDQTIRSVVDLFGSGKSPFPTAEKAKWTRVTIGDTDGWVRLDSEKKRIAVSAANDGKLRQLVQTLLEETEESLSDKELALKSGEMVDALLDWVDEDDLRRLNGAEADDYLAAGLNYVPSDAPFRTLSEMLLVLGMSESFFWGQPIEALMADLEDMADEASGLGAVRSVGASRRTASGGLRSRTPVERTERTPNFWDAVTVYSKSVHRLTMIGTGNRKGYWMAVVLFESKGDSQLVLEDIRLHFPSEDWRPGLEDLMQRMERMKNPPWKRYIAVDR</sequence>
<dbReference type="InterPro" id="IPR049031">
    <property type="entry name" value="T2SSK_SAM-like_1st"/>
</dbReference>
<organism evidence="12">
    <name type="scientific">Desulfatirhabdium butyrativorans</name>
    <dbReference type="NCBI Taxonomy" id="340467"/>
    <lineage>
        <taxon>Bacteria</taxon>
        <taxon>Pseudomonadati</taxon>
        <taxon>Thermodesulfobacteriota</taxon>
        <taxon>Desulfobacteria</taxon>
        <taxon>Desulfobacterales</taxon>
        <taxon>Desulfatirhabdiaceae</taxon>
        <taxon>Desulfatirhabdium</taxon>
    </lineage>
</organism>
<protein>
    <recommendedName>
        <fullName evidence="11">T2SS protein K first SAM-like domain-containing protein</fullName>
    </recommendedName>
</protein>
<evidence type="ECO:0000256" key="1">
    <source>
        <dbReference type="ARBA" id="ARBA00004533"/>
    </source>
</evidence>
<comment type="caution">
    <text evidence="12">The sequence shown here is derived from an EMBL/GenBank/DDBJ whole genome shotgun (WGS) entry which is preliminary data.</text>
</comment>
<keyword evidence="3" id="KW-0813">Transport</keyword>
<comment type="similarity">
    <text evidence="2">Belongs to the GSP K family.</text>
</comment>
<keyword evidence="7" id="KW-0653">Protein transport</keyword>
<keyword evidence="9 10" id="KW-0472">Membrane</keyword>
<feature type="domain" description="T2SS protein K first SAM-like" evidence="11">
    <location>
        <begin position="130"/>
        <end position="210"/>
    </location>
</feature>
<evidence type="ECO:0000256" key="5">
    <source>
        <dbReference type="ARBA" id="ARBA00022519"/>
    </source>
</evidence>
<evidence type="ECO:0000256" key="9">
    <source>
        <dbReference type="ARBA" id="ARBA00023136"/>
    </source>
</evidence>
<comment type="subcellular location">
    <subcellularLocation>
        <location evidence="1">Cell inner membrane</location>
    </subcellularLocation>
</comment>
<gene>
    <name evidence="12" type="ORF">ENS29_09680</name>
</gene>
<dbReference type="GO" id="GO:0005886">
    <property type="term" value="C:plasma membrane"/>
    <property type="evidence" value="ECO:0007669"/>
    <property type="project" value="UniProtKB-SubCell"/>
</dbReference>
<evidence type="ECO:0000256" key="6">
    <source>
        <dbReference type="ARBA" id="ARBA00022692"/>
    </source>
</evidence>
<evidence type="ECO:0000259" key="11">
    <source>
        <dbReference type="Pfam" id="PF21687"/>
    </source>
</evidence>
<name>A0A7C4RRR2_9BACT</name>
<evidence type="ECO:0000256" key="2">
    <source>
        <dbReference type="ARBA" id="ARBA00007246"/>
    </source>
</evidence>
<dbReference type="SUPFAM" id="SSF158544">
    <property type="entry name" value="GspK insert domain-like"/>
    <property type="match status" value="1"/>
</dbReference>
<dbReference type="PANTHER" id="PTHR38831">
    <property type="entry name" value="TYPE II SECRETION SYSTEM PROTEIN K"/>
    <property type="match status" value="1"/>
</dbReference>
<keyword evidence="5" id="KW-0997">Cell inner membrane</keyword>
<evidence type="ECO:0000313" key="12">
    <source>
        <dbReference type="EMBL" id="HGU33112.1"/>
    </source>
</evidence>
<evidence type="ECO:0000256" key="4">
    <source>
        <dbReference type="ARBA" id="ARBA00022475"/>
    </source>
</evidence>